<dbReference type="OrthoDB" id="6475849at2759"/>
<dbReference type="GO" id="GO:0046872">
    <property type="term" value="F:metal ion binding"/>
    <property type="evidence" value="ECO:0007669"/>
    <property type="project" value="UniProtKB-KW"/>
</dbReference>
<dbReference type="PRINTS" id="PR00786">
    <property type="entry name" value="NEPRILYSIN"/>
</dbReference>
<dbReference type="InterPro" id="IPR008753">
    <property type="entry name" value="Peptidase_M13_N"/>
</dbReference>
<dbReference type="AlphaFoldDB" id="A0A7M5XER0"/>
<dbReference type="InterPro" id="IPR000718">
    <property type="entry name" value="Peptidase_M13"/>
</dbReference>
<dbReference type="RefSeq" id="XP_066922488.1">
    <property type="nucleotide sequence ID" value="XM_067066387.1"/>
</dbReference>
<evidence type="ECO:0000313" key="10">
    <source>
        <dbReference type="EnsemblMetazoa" id="CLYHEMP022118.2"/>
    </source>
</evidence>
<evidence type="ECO:0000313" key="11">
    <source>
        <dbReference type="Proteomes" id="UP000594262"/>
    </source>
</evidence>
<keyword evidence="3" id="KW-0479">Metal-binding</keyword>
<evidence type="ECO:0000259" key="8">
    <source>
        <dbReference type="Pfam" id="PF01431"/>
    </source>
</evidence>
<comment type="cofactor">
    <cofactor evidence="1">
        <name>Zn(2+)</name>
        <dbReference type="ChEBI" id="CHEBI:29105"/>
    </cofactor>
</comment>
<dbReference type="InterPro" id="IPR024079">
    <property type="entry name" value="MetalloPept_cat_dom_sf"/>
</dbReference>
<dbReference type="SUPFAM" id="SSF55486">
    <property type="entry name" value="Metalloproteases ('zincins'), catalytic domain"/>
    <property type="match status" value="1"/>
</dbReference>
<accession>A0A7M5XER0</accession>
<dbReference type="GO" id="GO:0004222">
    <property type="term" value="F:metalloendopeptidase activity"/>
    <property type="evidence" value="ECO:0007669"/>
    <property type="project" value="InterPro"/>
</dbReference>
<dbReference type="PANTHER" id="PTHR11733">
    <property type="entry name" value="ZINC METALLOPROTEASE FAMILY M13 NEPRILYSIN-RELATED"/>
    <property type="match status" value="1"/>
</dbReference>
<dbReference type="Proteomes" id="UP000594262">
    <property type="component" value="Unplaced"/>
</dbReference>
<dbReference type="GO" id="GO:0005886">
    <property type="term" value="C:plasma membrane"/>
    <property type="evidence" value="ECO:0007669"/>
    <property type="project" value="TreeGrafter"/>
</dbReference>
<dbReference type="PROSITE" id="PS51885">
    <property type="entry name" value="NEPRILYSIN"/>
    <property type="match status" value="1"/>
</dbReference>
<dbReference type="Gene3D" id="3.40.390.10">
    <property type="entry name" value="Collagenase (Catalytic Domain)"/>
    <property type="match status" value="1"/>
</dbReference>
<dbReference type="EnsemblMetazoa" id="CLYHEMT022118.2">
    <property type="protein sequence ID" value="CLYHEMP022118.2"/>
    <property type="gene ID" value="CLYHEMG022118"/>
</dbReference>
<feature type="transmembrane region" description="Helical" evidence="7">
    <location>
        <begin position="50"/>
        <end position="70"/>
    </location>
</feature>
<dbReference type="GeneID" id="136809833"/>
<reference evidence="10" key="1">
    <citation type="submission" date="2021-01" db="UniProtKB">
        <authorList>
            <consortium name="EnsemblMetazoa"/>
        </authorList>
    </citation>
    <scope>IDENTIFICATION</scope>
</reference>
<dbReference type="Gene3D" id="1.10.1380.10">
    <property type="entry name" value="Neutral endopeptidase , domain2"/>
    <property type="match status" value="1"/>
</dbReference>
<keyword evidence="4" id="KW-0378">Hydrolase</keyword>
<keyword evidence="11" id="KW-1185">Reference proteome</keyword>
<dbReference type="GO" id="GO:0016485">
    <property type="term" value="P:protein processing"/>
    <property type="evidence" value="ECO:0007669"/>
    <property type="project" value="TreeGrafter"/>
</dbReference>
<name>A0A7M5XER0_9CNID</name>
<keyword evidence="5" id="KW-0862">Zinc</keyword>
<dbReference type="PANTHER" id="PTHR11733:SF240">
    <property type="entry name" value="GH14155P-RELATED"/>
    <property type="match status" value="1"/>
</dbReference>
<organism evidence="10 11">
    <name type="scientific">Clytia hemisphaerica</name>
    <dbReference type="NCBI Taxonomy" id="252671"/>
    <lineage>
        <taxon>Eukaryota</taxon>
        <taxon>Metazoa</taxon>
        <taxon>Cnidaria</taxon>
        <taxon>Hydrozoa</taxon>
        <taxon>Hydroidolina</taxon>
        <taxon>Leptothecata</taxon>
        <taxon>Obeliida</taxon>
        <taxon>Clytiidae</taxon>
        <taxon>Clytia</taxon>
    </lineage>
</organism>
<evidence type="ECO:0000256" key="1">
    <source>
        <dbReference type="ARBA" id="ARBA00001947"/>
    </source>
</evidence>
<keyword evidence="6" id="KW-0482">Metalloprotease</keyword>
<keyword evidence="7" id="KW-1133">Transmembrane helix</keyword>
<dbReference type="Pfam" id="PF01431">
    <property type="entry name" value="Peptidase_M13"/>
    <property type="match status" value="1"/>
</dbReference>
<keyword evidence="2" id="KW-0645">Protease</keyword>
<evidence type="ECO:0000256" key="2">
    <source>
        <dbReference type="ARBA" id="ARBA00022670"/>
    </source>
</evidence>
<sequence length="784" mass="89842">MSLSLSNGSDFSNGSNMKKNNNMSTSLMSHDSYVHFQVDRLRKKDNLLKVFAFLVILLLVLLAIFVTLYFHTVSKYATDEEANGKLVCVGSNCNLVDPDEQKETCKTKECVQISARIIDTMDDKVDPCDNFYQYSCGNWLKKTPIPDSRTRYSRFEKLSEKNSIVLKQILNDLIKKKRNASTPVLQDAANYYATCMDTKGIDVVGDQPMKNLVQKLGSWPVTDPSFNGSNWDAMEALVTVHKNISQAPVFNLYVSGDIKNSNENVLVFDQSGIMMDRESYLQNSTFHKRHRDAYRKMMKAVAKEMGATEVSLKYMDDVFEFEKALAKITMSVLQRRDYRLIYSRMTLKEFAQKTQIPMDWMLKFVNKIFSETGSKVVETEEIVSFNTKYVGDAYRLFMALDKKVQASYVMWNAVKVMAPVVLGKYQDIMDEYFMTAFGTKDRQPRWETCIGSTLGAFGYALSRPFVEEVYDKTAKEMSTEMIHAIKEVFEENLNYMDWMDQKTKSYAKTKASKILENIGYPDFILNNTALEAEYKGLIVTKGQHFLNYMERRKYKNLKNYLKRGKPVDKSQWGILPTTVNAYYAPTENKIGFPAGILQWPFYDKSAPRAVSYGAIGMVVGHEITHGFDDQGKDFTIAGNFDTWWTNKSTTEFKKRSKCFIDQYSKFKLFGRNMKGQQTLGEDLADNGGLRQSLQAYRNWVAIHGEEKQLPGLDLTPDQLYFLAFAQVWCTAYRESAAINQIENGVHSLSMFRVIGTLQNNEDFSKAYKCPVGSTMNPSKKCRVW</sequence>
<feature type="domain" description="Peptidase M13 N-terminal" evidence="9">
    <location>
        <begin position="127"/>
        <end position="521"/>
    </location>
</feature>
<protein>
    <submittedName>
        <fullName evidence="10">Uncharacterized protein</fullName>
    </submittedName>
</protein>
<evidence type="ECO:0000259" key="9">
    <source>
        <dbReference type="Pfam" id="PF05649"/>
    </source>
</evidence>
<dbReference type="CDD" id="cd08662">
    <property type="entry name" value="M13"/>
    <property type="match status" value="1"/>
</dbReference>
<proteinExistence type="predicted"/>
<dbReference type="InterPro" id="IPR018497">
    <property type="entry name" value="Peptidase_M13_C"/>
</dbReference>
<evidence type="ECO:0000256" key="5">
    <source>
        <dbReference type="ARBA" id="ARBA00022833"/>
    </source>
</evidence>
<dbReference type="Pfam" id="PF05649">
    <property type="entry name" value="Peptidase_M13_N"/>
    <property type="match status" value="1"/>
</dbReference>
<evidence type="ECO:0000256" key="3">
    <source>
        <dbReference type="ARBA" id="ARBA00022723"/>
    </source>
</evidence>
<evidence type="ECO:0000256" key="6">
    <source>
        <dbReference type="ARBA" id="ARBA00023049"/>
    </source>
</evidence>
<evidence type="ECO:0000256" key="4">
    <source>
        <dbReference type="ARBA" id="ARBA00022801"/>
    </source>
</evidence>
<evidence type="ECO:0000256" key="7">
    <source>
        <dbReference type="SAM" id="Phobius"/>
    </source>
</evidence>
<keyword evidence="7" id="KW-0812">Transmembrane</keyword>
<keyword evidence="7" id="KW-0472">Membrane</keyword>
<dbReference type="InterPro" id="IPR042089">
    <property type="entry name" value="Peptidase_M13_dom_2"/>
</dbReference>
<feature type="domain" description="Peptidase M13 C-terminal" evidence="8">
    <location>
        <begin position="580"/>
        <end position="783"/>
    </location>
</feature>